<evidence type="ECO:0000313" key="3">
    <source>
        <dbReference type="WBParaSite" id="OFLC_0000800501-mRNA-1"/>
    </source>
</evidence>
<name>A0A183HKJ4_9BILA</name>
<reference evidence="1 2" key="2">
    <citation type="submission" date="2018-11" db="EMBL/GenBank/DDBJ databases">
        <authorList>
            <consortium name="Pathogen Informatics"/>
        </authorList>
    </citation>
    <scope>NUCLEOTIDE SEQUENCE [LARGE SCALE GENOMIC DNA]</scope>
</reference>
<accession>A0A183HKJ4</accession>
<proteinExistence type="predicted"/>
<reference evidence="3" key="1">
    <citation type="submission" date="2016-06" db="UniProtKB">
        <authorList>
            <consortium name="WormBaseParasite"/>
        </authorList>
    </citation>
    <scope>IDENTIFICATION</scope>
</reference>
<protein>
    <submittedName>
        <fullName evidence="3">LysR family transcriptional regulator</fullName>
    </submittedName>
</protein>
<dbReference type="Proteomes" id="UP000267606">
    <property type="component" value="Unassembled WGS sequence"/>
</dbReference>
<sequence>MLKDDGGAEVTAAGRVMVAVARVLALSVHHSGLKPTFSLIGNRPRIRPHARSRLSNLSIISLTSRLDLPPCRKCSLFILT</sequence>
<evidence type="ECO:0000313" key="1">
    <source>
        <dbReference type="EMBL" id="VDO53598.1"/>
    </source>
</evidence>
<dbReference type="STRING" id="387005.A0A183HKJ4"/>
<evidence type="ECO:0000313" key="2">
    <source>
        <dbReference type="Proteomes" id="UP000267606"/>
    </source>
</evidence>
<dbReference type="WBParaSite" id="OFLC_0000800501-mRNA-1">
    <property type="protein sequence ID" value="OFLC_0000800501-mRNA-1"/>
    <property type="gene ID" value="OFLC_0000800501"/>
</dbReference>
<organism evidence="3">
    <name type="scientific">Onchocerca flexuosa</name>
    <dbReference type="NCBI Taxonomy" id="387005"/>
    <lineage>
        <taxon>Eukaryota</taxon>
        <taxon>Metazoa</taxon>
        <taxon>Ecdysozoa</taxon>
        <taxon>Nematoda</taxon>
        <taxon>Chromadorea</taxon>
        <taxon>Rhabditida</taxon>
        <taxon>Spirurina</taxon>
        <taxon>Spiruromorpha</taxon>
        <taxon>Filarioidea</taxon>
        <taxon>Onchocercidae</taxon>
        <taxon>Onchocerca</taxon>
    </lineage>
</organism>
<dbReference type="EMBL" id="UZAJ01008736">
    <property type="protein sequence ID" value="VDO53598.1"/>
    <property type="molecule type" value="Genomic_DNA"/>
</dbReference>
<dbReference type="AlphaFoldDB" id="A0A183HKJ4"/>
<gene>
    <name evidence="1" type="ORF">OFLC_LOCUS8005</name>
</gene>
<keyword evidence="2" id="KW-1185">Reference proteome</keyword>